<accession>A0AAU7NTU4</accession>
<evidence type="ECO:0000313" key="2">
    <source>
        <dbReference type="Proteomes" id="UP001225378"/>
    </source>
</evidence>
<proteinExistence type="predicted"/>
<dbReference type="KEGG" id="mech:Q9L42_016975"/>
<dbReference type="RefSeq" id="WP_305907244.1">
    <property type="nucleotide sequence ID" value="NZ_CP157743.1"/>
</dbReference>
<protein>
    <submittedName>
        <fullName evidence="1">Uncharacterized protein</fullName>
    </submittedName>
</protein>
<evidence type="ECO:0000313" key="1">
    <source>
        <dbReference type="EMBL" id="XBS20031.1"/>
    </source>
</evidence>
<name>A0AAU7NTU4_9GAMM</name>
<dbReference type="EMBL" id="CP157743">
    <property type="protein sequence ID" value="XBS20031.1"/>
    <property type="molecule type" value="Genomic_DNA"/>
</dbReference>
<keyword evidence="2" id="KW-1185">Reference proteome</keyword>
<dbReference type="AlphaFoldDB" id="A0AAU7NTU4"/>
<organism evidence="1 2">
    <name type="scientific">Methylomarinum roseum</name>
    <dbReference type="NCBI Taxonomy" id="3067653"/>
    <lineage>
        <taxon>Bacteria</taxon>
        <taxon>Pseudomonadati</taxon>
        <taxon>Pseudomonadota</taxon>
        <taxon>Gammaproteobacteria</taxon>
        <taxon>Methylococcales</taxon>
        <taxon>Methylococcaceae</taxon>
        <taxon>Methylomarinum</taxon>
    </lineage>
</organism>
<gene>
    <name evidence="1" type="ORF">Q9L42_016975</name>
</gene>
<dbReference type="Proteomes" id="UP001225378">
    <property type="component" value="Chromosome"/>
</dbReference>
<sequence length="73" mass="8143">MTTENNQLAEKVVTAFKSVLTDEALSHISEQEFHQLNLIVREALSQHLGQAATLVEGTARQLRDMTDHQDIGL</sequence>
<reference evidence="1 2" key="1">
    <citation type="journal article" date="2024" name="Microbiology">
        <title>Methylomarinum rosea sp. nov., a novel halophilic methanotrophic bacterium from the hypersaline Lake Elton.</title>
        <authorList>
            <person name="Suleimanov R.Z."/>
            <person name="Oshkin I.Y."/>
            <person name="Danilova O.V."/>
            <person name="Suzina N.E."/>
            <person name="Dedysh S.N."/>
        </authorList>
    </citation>
    <scope>NUCLEOTIDE SEQUENCE [LARGE SCALE GENOMIC DNA]</scope>
    <source>
        <strain evidence="1 2">Ch1-1</strain>
    </source>
</reference>